<feature type="region of interest" description="Disordered" evidence="1">
    <location>
        <begin position="88"/>
        <end position="163"/>
    </location>
</feature>
<name>A0A9P7RNB5_9AGAR</name>
<reference evidence="2" key="1">
    <citation type="journal article" date="2021" name="Genome Biol. Evol.">
        <title>The assembled and annotated genome of the fairy-ring fungus Marasmius oreades.</title>
        <authorList>
            <person name="Hiltunen M."/>
            <person name="Ament-Velasquez S.L."/>
            <person name="Johannesson H."/>
        </authorList>
    </citation>
    <scope>NUCLEOTIDE SEQUENCE</scope>
    <source>
        <strain evidence="2">03SP1</strain>
    </source>
</reference>
<feature type="compositionally biased region" description="Basic and acidic residues" evidence="1">
    <location>
        <begin position="102"/>
        <end position="121"/>
    </location>
</feature>
<comment type="caution">
    <text evidence="2">The sequence shown here is derived from an EMBL/GenBank/DDBJ whole genome shotgun (WGS) entry which is preliminary data.</text>
</comment>
<dbReference type="KEGG" id="more:E1B28_002309"/>
<dbReference type="RefSeq" id="XP_043002819.1">
    <property type="nucleotide sequence ID" value="XM_043159220.1"/>
</dbReference>
<gene>
    <name evidence="2" type="ORF">E1B28_002309</name>
</gene>
<evidence type="ECO:0000313" key="2">
    <source>
        <dbReference type="EMBL" id="KAG7086348.1"/>
    </source>
</evidence>
<organism evidence="2 3">
    <name type="scientific">Marasmius oreades</name>
    <name type="common">fairy-ring Marasmius</name>
    <dbReference type="NCBI Taxonomy" id="181124"/>
    <lineage>
        <taxon>Eukaryota</taxon>
        <taxon>Fungi</taxon>
        <taxon>Dikarya</taxon>
        <taxon>Basidiomycota</taxon>
        <taxon>Agaricomycotina</taxon>
        <taxon>Agaricomycetes</taxon>
        <taxon>Agaricomycetidae</taxon>
        <taxon>Agaricales</taxon>
        <taxon>Marasmiineae</taxon>
        <taxon>Marasmiaceae</taxon>
        <taxon>Marasmius</taxon>
    </lineage>
</organism>
<dbReference type="Proteomes" id="UP001049176">
    <property type="component" value="Chromosome 10"/>
</dbReference>
<sequence length="163" mass="18512">MSRSFSRRLNQEAREPGPYALYGLEVLSDHLRAHMGNSKSQDASKLKSAQITLNQFQKRCIWSWRKRVTLRTQSGEVGCLYLPFFTGLEASGPQSIGPFGRPDLRKEERKDQSISRDDSNKRKISARGQKSEAESDTSVLDQPAPIDTGGKQKHISRLLRYPY</sequence>
<dbReference type="AlphaFoldDB" id="A0A9P7RNB5"/>
<accession>A0A9P7RNB5</accession>
<evidence type="ECO:0000256" key="1">
    <source>
        <dbReference type="SAM" id="MobiDB-lite"/>
    </source>
</evidence>
<dbReference type="GeneID" id="66071385"/>
<dbReference type="EMBL" id="CM032190">
    <property type="protein sequence ID" value="KAG7086348.1"/>
    <property type="molecule type" value="Genomic_DNA"/>
</dbReference>
<evidence type="ECO:0000313" key="3">
    <source>
        <dbReference type="Proteomes" id="UP001049176"/>
    </source>
</evidence>
<protein>
    <submittedName>
        <fullName evidence="2">Uncharacterized protein</fullName>
    </submittedName>
</protein>
<keyword evidence="3" id="KW-1185">Reference proteome</keyword>
<proteinExistence type="predicted"/>